<comment type="caution">
    <text evidence="6">The sequence shown here is derived from an EMBL/GenBank/DDBJ whole genome shotgun (WGS) entry which is preliminary data.</text>
</comment>
<evidence type="ECO:0000256" key="4">
    <source>
        <dbReference type="HAMAP-Rule" id="MF_01401"/>
    </source>
</evidence>
<dbReference type="Pfam" id="PF01625">
    <property type="entry name" value="PMSR"/>
    <property type="match status" value="1"/>
</dbReference>
<dbReference type="RefSeq" id="WP_126693513.1">
    <property type="nucleotide sequence ID" value="NZ_RXOF01000006.1"/>
</dbReference>
<comment type="catalytic activity">
    <reaction evidence="3 4">
        <text>[thioredoxin]-disulfide + L-methionine + H2O = L-methionine (S)-S-oxide + [thioredoxin]-dithiol</text>
        <dbReference type="Rhea" id="RHEA:19993"/>
        <dbReference type="Rhea" id="RHEA-COMP:10698"/>
        <dbReference type="Rhea" id="RHEA-COMP:10700"/>
        <dbReference type="ChEBI" id="CHEBI:15377"/>
        <dbReference type="ChEBI" id="CHEBI:29950"/>
        <dbReference type="ChEBI" id="CHEBI:50058"/>
        <dbReference type="ChEBI" id="CHEBI:57844"/>
        <dbReference type="ChEBI" id="CHEBI:58772"/>
        <dbReference type="EC" id="1.8.4.11"/>
    </reaction>
</comment>
<evidence type="ECO:0000256" key="3">
    <source>
        <dbReference type="ARBA" id="ARBA00048782"/>
    </source>
</evidence>
<name>A0A3S0H6F2_9BACT</name>
<organism evidence="6 7">
    <name type="scientific">Hymenobacter gummosus</name>
    <dbReference type="NCBI Taxonomy" id="1776032"/>
    <lineage>
        <taxon>Bacteria</taxon>
        <taxon>Pseudomonadati</taxon>
        <taxon>Bacteroidota</taxon>
        <taxon>Cytophagia</taxon>
        <taxon>Cytophagales</taxon>
        <taxon>Hymenobacteraceae</taxon>
        <taxon>Hymenobacter</taxon>
    </lineage>
</organism>
<evidence type="ECO:0000259" key="5">
    <source>
        <dbReference type="Pfam" id="PF01625"/>
    </source>
</evidence>
<gene>
    <name evidence="4 6" type="primary">msrA</name>
    <name evidence="6" type="ORF">EJV47_12615</name>
</gene>
<dbReference type="OrthoDB" id="4174719at2"/>
<dbReference type="GO" id="GO:0033744">
    <property type="term" value="F:L-methionine:thioredoxin-disulfide S-oxidoreductase activity"/>
    <property type="evidence" value="ECO:0007669"/>
    <property type="project" value="RHEA"/>
</dbReference>
<reference evidence="6 7" key="1">
    <citation type="submission" date="2018-12" db="EMBL/GenBank/DDBJ databases">
        <title>Hymenobacter gummosus sp. nov., isolated from a spring.</title>
        <authorList>
            <person name="Nie L."/>
        </authorList>
    </citation>
    <scope>NUCLEOTIDE SEQUENCE [LARGE SCALE GENOMIC DNA]</scope>
    <source>
        <strain evidence="6 7">KCTC 52166</strain>
    </source>
</reference>
<evidence type="ECO:0000256" key="2">
    <source>
        <dbReference type="ARBA" id="ARBA00047806"/>
    </source>
</evidence>
<comment type="function">
    <text evidence="4">Has an important function as a repair enzyme for proteins that have been inactivated by oxidation. Catalyzes the reversible oxidation-reduction of methionine sulfoxide in proteins to methionine.</text>
</comment>
<dbReference type="Proteomes" id="UP000282184">
    <property type="component" value="Unassembled WGS sequence"/>
</dbReference>
<dbReference type="SUPFAM" id="SSF55068">
    <property type="entry name" value="Peptide methionine sulfoxide reductase"/>
    <property type="match status" value="1"/>
</dbReference>
<dbReference type="GO" id="GO:0008113">
    <property type="term" value="F:peptide-methionine (S)-S-oxide reductase activity"/>
    <property type="evidence" value="ECO:0007669"/>
    <property type="project" value="UniProtKB-UniRule"/>
</dbReference>
<keyword evidence="1 4" id="KW-0560">Oxidoreductase</keyword>
<feature type="domain" description="Peptide methionine sulphoxide reductase MsrA" evidence="5">
    <location>
        <begin position="53"/>
        <end position="203"/>
    </location>
</feature>
<comment type="similarity">
    <text evidence="4">Belongs to the MsrA Met sulfoxide reductase family.</text>
</comment>
<evidence type="ECO:0000313" key="7">
    <source>
        <dbReference type="Proteomes" id="UP000282184"/>
    </source>
</evidence>
<dbReference type="NCBIfam" id="TIGR00401">
    <property type="entry name" value="msrA"/>
    <property type="match status" value="1"/>
</dbReference>
<keyword evidence="7" id="KW-1185">Reference proteome</keyword>
<dbReference type="HAMAP" id="MF_01401">
    <property type="entry name" value="MsrA"/>
    <property type="match status" value="1"/>
</dbReference>
<sequence length="228" mass="25496">MKPLLILLLTALSTVGCEARSGGPGAAAPAATPPQDDRRFAELPKQQAGEAVATFASGCYWCSEHVFESLKGVRTVVSGYSGGTVANPTYEQVSHENTGHAESVQVYYDPKVISYATLVKVFFFQHDPTTLNRQGPDVGESYRSVVFYRTPQEKQQIDAEIKRIQAAKLFPSPVVTQVLPFKAFYPAERYHQDYFQNNPDNPYIRNVSTPRFQRFAEKFPELLKEPVK</sequence>
<dbReference type="InterPro" id="IPR002569">
    <property type="entry name" value="Met_Sox_Rdtase_MsrA_dom"/>
</dbReference>
<protein>
    <recommendedName>
        <fullName evidence="4">Peptide methionine sulfoxide reductase MsrA</fullName>
        <shortName evidence="4">Protein-methionine-S-oxide reductase</shortName>
        <ecNumber evidence="4">1.8.4.11</ecNumber>
    </recommendedName>
    <alternativeName>
        <fullName evidence="4">Peptide-methionine (S)-S-oxide reductase</fullName>
        <shortName evidence="4">Peptide Met(O) reductase</shortName>
    </alternativeName>
</protein>
<dbReference type="EC" id="1.8.4.11" evidence="4"/>
<proteinExistence type="inferred from homology"/>
<evidence type="ECO:0000313" key="6">
    <source>
        <dbReference type="EMBL" id="RTQ49654.1"/>
    </source>
</evidence>
<accession>A0A3S0H6F2</accession>
<dbReference type="InterPro" id="IPR036509">
    <property type="entry name" value="Met_Sox_Rdtase_MsrA_sf"/>
</dbReference>
<feature type="active site" evidence="4">
    <location>
        <position position="59"/>
    </location>
</feature>
<dbReference type="PROSITE" id="PS51257">
    <property type="entry name" value="PROKAR_LIPOPROTEIN"/>
    <property type="match status" value="1"/>
</dbReference>
<comment type="catalytic activity">
    <reaction evidence="2 4">
        <text>L-methionyl-[protein] + [thioredoxin]-disulfide + H2O = L-methionyl-(S)-S-oxide-[protein] + [thioredoxin]-dithiol</text>
        <dbReference type="Rhea" id="RHEA:14217"/>
        <dbReference type="Rhea" id="RHEA-COMP:10698"/>
        <dbReference type="Rhea" id="RHEA-COMP:10700"/>
        <dbReference type="Rhea" id="RHEA-COMP:12313"/>
        <dbReference type="Rhea" id="RHEA-COMP:12315"/>
        <dbReference type="ChEBI" id="CHEBI:15377"/>
        <dbReference type="ChEBI" id="CHEBI:16044"/>
        <dbReference type="ChEBI" id="CHEBI:29950"/>
        <dbReference type="ChEBI" id="CHEBI:44120"/>
        <dbReference type="ChEBI" id="CHEBI:50058"/>
        <dbReference type="EC" id="1.8.4.11"/>
    </reaction>
</comment>
<dbReference type="Gene3D" id="3.30.1060.10">
    <property type="entry name" value="Peptide methionine sulphoxide reductase MsrA"/>
    <property type="match status" value="1"/>
</dbReference>
<dbReference type="PANTHER" id="PTHR43774:SF1">
    <property type="entry name" value="PEPTIDE METHIONINE SULFOXIDE REDUCTASE MSRA 2"/>
    <property type="match status" value="1"/>
</dbReference>
<dbReference type="AlphaFoldDB" id="A0A3S0H6F2"/>
<dbReference type="EMBL" id="RXOF01000006">
    <property type="protein sequence ID" value="RTQ49654.1"/>
    <property type="molecule type" value="Genomic_DNA"/>
</dbReference>
<evidence type="ECO:0000256" key="1">
    <source>
        <dbReference type="ARBA" id="ARBA00023002"/>
    </source>
</evidence>
<dbReference type="PANTHER" id="PTHR43774">
    <property type="entry name" value="PEPTIDE METHIONINE SULFOXIDE REDUCTASE"/>
    <property type="match status" value="1"/>
</dbReference>